<gene>
    <name evidence="1" type="ORF">CJOHNSTONI_LOCUS7856</name>
</gene>
<evidence type="ECO:0000313" key="1">
    <source>
        <dbReference type="EMBL" id="CAG9538110.1"/>
    </source>
</evidence>
<comment type="caution">
    <text evidence="1">The sequence shown here is derived from an EMBL/GenBank/DDBJ whole genome shotgun (WGS) entry which is preliminary data.</text>
</comment>
<evidence type="ECO:0000313" key="2">
    <source>
        <dbReference type="Proteomes" id="UP000746747"/>
    </source>
</evidence>
<accession>A0A8J2MSA3</accession>
<dbReference type="EMBL" id="CAKAEH010001625">
    <property type="protein sequence ID" value="CAG9538110.1"/>
    <property type="molecule type" value="Genomic_DNA"/>
</dbReference>
<dbReference type="Proteomes" id="UP000746747">
    <property type="component" value="Unassembled WGS sequence"/>
</dbReference>
<sequence length="572" mass="65402">MRFFHTVHNDFLIYGITQDCQLYFVEHMSYILIKSLKVDRSNTYCYPDLVKLHLRQGIKQISLVLIMKQATNRICTLPIEMPSLQTVSNGQLFSYSIFTSLPYAACSYLRDNSFILEPDLSFMDTTFSDIIYFINAKSVGSQWDIQQFRINEYGNLVAMEKFIVYHSQQGNHGGTEQFNQFIVELDLKRSVLYALNRLQRNLLSECLFDLLFRPSHLLPKSIKLDEAHHTQAWLESFAVDGQLMMFIESIRNEMGATSELYLTNLRIRNSSTRLLHLDFVGDIGVLRKQTYADLSTRSIPTFGDITRLYIQNVRNTQLTMSHASTKHTVNIISPATLTLTTETPSTSTTTSAGRSTIINGIDRFYSEIENDRSNGIDHEIQKETETQTTARPIILLAQHVKHQEWSTEDVSKDNDIKESEKQFVGNMEETRDISLPNSTDYESWETNIPENEGNTVLDIDDHIYGSEMGNRQGKKDVFQLPQQVNPEKIVTSASADSNESQLWSSTSWHGAKEQVFQIRLVSWFCLGKGEENEKKQGGVIAHLSAMFCHVKNKIITYNKAAPEDYLEPQGSL</sequence>
<dbReference type="Pfam" id="PF25492">
    <property type="entry name" value="DUF7911"/>
    <property type="match status" value="1"/>
</dbReference>
<name>A0A8J2MSA3_9BILA</name>
<dbReference type="InterPro" id="IPR057233">
    <property type="entry name" value="DUF7911"/>
</dbReference>
<reference evidence="1" key="1">
    <citation type="submission" date="2021-09" db="EMBL/GenBank/DDBJ databases">
        <authorList>
            <consortium name="Pathogen Informatics"/>
        </authorList>
    </citation>
    <scope>NUCLEOTIDE SEQUENCE</scope>
</reference>
<dbReference type="OrthoDB" id="5873999at2759"/>
<protein>
    <submittedName>
        <fullName evidence="1">Uncharacterized protein</fullName>
    </submittedName>
</protein>
<organism evidence="1 2">
    <name type="scientific">Cercopithifilaria johnstoni</name>
    <dbReference type="NCBI Taxonomy" id="2874296"/>
    <lineage>
        <taxon>Eukaryota</taxon>
        <taxon>Metazoa</taxon>
        <taxon>Ecdysozoa</taxon>
        <taxon>Nematoda</taxon>
        <taxon>Chromadorea</taxon>
        <taxon>Rhabditida</taxon>
        <taxon>Spirurina</taxon>
        <taxon>Spiruromorpha</taxon>
        <taxon>Filarioidea</taxon>
        <taxon>Onchocercidae</taxon>
        <taxon>Cercopithifilaria</taxon>
    </lineage>
</organism>
<proteinExistence type="predicted"/>
<keyword evidence="2" id="KW-1185">Reference proteome</keyword>
<dbReference type="AlphaFoldDB" id="A0A8J2MSA3"/>